<comment type="catalytic activity">
    <reaction evidence="8">
        <text>a 1,2-diacyl-sn-glycero-3-phosphocholine + H2O = a 1-acyl-sn-glycero-3-phosphocholine + a fatty acid + H(+)</text>
        <dbReference type="Rhea" id="RHEA:15801"/>
        <dbReference type="ChEBI" id="CHEBI:15377"/>
        <dbReference type="ChEBI" id="CHEBI:15378"/>
        <dbReference type="ChEBI" id="CHEBI:28868"/>
        <dbReference type="ChEBI" id="CHEBI:57643"/>
        <dbReference type="ChEBI" id="CHEBI:58168"/>
        <dbReference type="EC" id="3.1.1.4"/>
    </reaction>
</comment>
<dbReference type="AlphaFoldDB" id="A0A8B8ETA4"/>
<dbReference type="GO" id="GO:0005576">
    <property type="term" value="C:extracellular region"/>
    <property type="evidence" value="ECO:0007669"/>
    <property type="project" value="UniProtKB-SubCell"/>
</dbReference>
<evidence type="ECO:0000256" key="1">
    <source>
        <dbReference type="ARBA" id="ARBA00004613"/>
    </source>
</evidence>
<keyword evidence="2 8" id="KW-0964">Secreted</keyword>
<dbReference type="RefSeq" id="XP_022343151.1">
    <property type="nucleotide sequence ID" value="XM_022487443.1"/>
</dbReference>
<evidence type="ECO:0000313" key="11">
    <source>
        <dbReference type="RefSeq" id="XP_022343151.1"/>
    </source>
</evidence>
<keyword evidence="8" id="KW-0732">Signal</keyword>
<dbReference type="GeneID" id="111136529"/>
<dbReference type="PANTHER" id="PTHR11716">
    <property type="entry name" value="PHOSPHOLIPASE A2 FAMILY MEMBER"/>
    <property type="match status" value="1"/>
</dbReference>
<keyword evidence="10" id="KW-1185">Reference proteome</keyword>
<feature type="disulfide bond" evidence="6">
    <location>
        <begin position="83"/>
        <end position="108"/>
    </location>
</feature>
<evidence type="ECO:0000313" key="12">
    <source>
        <dbReference type="RefSeq" id="XP_022343152.1"/>
    </source>
</evidence>
<dbReference type="KEGG" id="cvn:111136529"/>
<dbReference type="GO" id="GO:0005509">
    <property type="term" value="F:calcium ion binding"/>
    <property type="evidence" value="ECO:0007669"/>
    <property type="project" value="InterPro"/>
</dbReference>
<dbReference type="InterPro" id="IPR036444">
    <property type="entry name" value="PLipase_A2_dom_sf"/>
</dbReference>
<dbReference type="OrthoDB" id="5985583at2759"/>
<dbReference type="PRINTS" id="PR00389">
    <property type="entry name" value="PHPHLIPASEA2"/>
</dbReference>
<evidence type="ECO:0000256" key="3">
    <source>
        <dbReference type="ARBA" id="ARBA00023157"/>
    </source>
</evidence>
<keyword evidence="5 8" id="KW-0106">Calcium</keyword>
<feature type="disulfide bond" evidence="6">
    <location>
        <begin position="51"/>
        <end position="67"/>
    </location>
</feature>
<name>A0A8B8ETA4_CRAVI</name>
<comment type="similarity">
    <text evidence="7">Belongs to the phospholipase A2 family.</text>
</comment>
<dbReference type="InterPro" id="IPR033112">
    <property type="entry name" value="PLA2_Asp_AS"/>
</dbReference>
<sequence>MNPMALFVLVALAVGSTDGGRRKRDLNQFSHMIYSATGRDPFDFSDYGNWCGLGGNGTVVDAIDECCFHHDNCYDKIIHNPLCGNVYTIKYKSNTDNSKIECYDKTPCQRALCECDKKASMCFRDNGAVYNTTHKGVFAKVMSKLTKKFYK</sequence>
<keyword evidence="3 6" id="KW-1015">Disulfide bond</keyword>
<dbReference type="GO" id="GO:0006644">
    <property type="term" value="P:phospholipid metabolic process"/>
    <property type="evidence" value="ECO:0007669"/>
    <property type="project" value="InterPro"/>
</dbReference>
<feature type="disulfide bond" evidence="6">
    <location>
        <begin position="73"/>
        <end position="115"/>
    </location>
</feature>
<feature type="chain" id="PRO_5044519759" description="Phospholipase A2" evidence="8">
    <location>
        <begin position="20"/>
        <end position="151"/>
    </location>
</feature>
<feature type="binding site" evidence="5">
    <location>
        <position position="71"/>
    </location>
    <ligand>
        <name>Ca(2+)</name>
        <dbReference type="ChEBI" id="CHEBI:29108"/>
    </ligand>
</feature>
<dbReference type="GO" id="GO:0016042">
    <property type="term" value="P:lipid catabolic process"/>
    <property type="evidence" value="ECO:0007669"/>
    <property type="project" value="InterPro"/>
</dbReference>
<gene>
    <name evidence="11 12" type="primary">LOC111136529</name>
</gene>
<evidence type="ECO:0000256" key="2">
    <source>
        <dbReference type="ARBA" id="ARBA00022525"/>
    </source>
</evidence>
<feature type="active site" evidence="4">
    <location>
        <position position="116"/>
    </location>
</feature>
<evidence type="ECO:0000313" key="10">
    <source>
        <dbReference type="Proteomes" id="UP000694844"/>
    </source>
</evidence>
<dbReference type="CDD" id="cd00125">
    <property type="entry name" value="PLA2c"/>
    <property type="match status" value="1"/>
</dbReference>
<keyword evidence="8" id="KW-0443">Lipid metabolism</keyword>
<accession>A0A8B8ETA4</accession>
<feature type="domain" description="Phospholipase A2-like central" evidence="9">
    <location>
        <begin position="25"/>
        <end position="144"/>
    </location>
</feature>
<evidence type="ECO:0000256" key="5">
    <source>
        <dbReference type="PIRSR" id="PIRSR601211-2"/>
    </source>
</evidence>
<dbReference type="Pfam" id="PF00068">
    <property type="entry name" value="Phospholip_A2_1"/>
    <property type="match status" value="1"/>
</dbReference>
<feature type="disulfide bond" evidence="6">
    <location>
        <begin position="66"/>
        <end position="122"/>
    </location>
</feature>
<feature type="disulfide bond" evidence="6">
    <location>
        <begin position="102"/>
        <end position="113"/>
    </location>
</feature>
<comment type="cofactor">
    <cofactor evidence="5">
        <name>Ca(2+)</name>
        <dbReference type="ChEBI" id="CHEBI:29108"/>
    </cofactor>
    <text evidence="5">Binds 1 Ca(2+) ion per subunit.</text>
</comment>
<dbReference type="PROSITE" id="PS00118">
    <property type="entry name" value="PA2_HIS"/>
    <property type="match status" value="1"/>
</dbReference>
<keyword evidence="5" id="KW-0479">Metal-binding</keyword>
<reference evidence="11 12" key="1">
    <citation type="submission" date="2025-04" db="UniProtKB">
        <authorList>
            <consortium name="RefSeq"/>
        </authorList>
    </citation>
    <scope>IDENTIFICATION</scope>
    <source>
        <tissue evidence="11 12">Whole sample</tissue>
    </source>
</reference>
<dbReference type="GO" id="GO:0005543">
    <property type="term" value="F:phospholipid binding"/>
    <property type="evidence" value="ECO:0007669"/>
    <property type="project" value="TreeGrafter"/>
</dbReference>
<dbReference type="InterPro" id="IPR001211">
    <property type="entry name" value="PLA2"/>
</dbReference>
<evidence type="ECO:0000256" key="8">
    <source>
        <dbReference type="RuleBase" id="RU361236"/>
    </source>
</evidence>
<keyword evidence="8" id="KW-0378">Hydrolase</keyword>
<dbReference type="Proteomes" id="UP000694844">
    <property type="component" value="Chromosome 5"/>
</dbReference>
<evidence type="ECO:0000256" key="4">
    <source>
        <dbReference type="PIRSR" id="PIRSR601211-1"/>
    </source>
</evidence>
<dbReference type="EC" id="3.1.1.4" evidence="8"/>
<dbReference type="Gene3D" id="1.20.90.10">
    <property type="entry name" value="Phospholipase A2 domain"/>
    <property type="match status" value="1"/>
</dbReference>
<proteinExistence type="inferred from homology"/>
<dbReference type="RefSeq" id="XP_022343152.1">
    <property type="nucleotide sequence ID" value="XM_022487444.1"/>
</dbReference>
<organism evidence="10 12">
    <name type="scientific">Crassostrea virginica</name>
    <name type="common">Eastern oyster</name>
    <dbReference type="NCBI Taxonomy" id="6565"/>
    <lineage>
        <taxon>Eukaryota</taxon>
        <taxon>Metazoa</taxon>
        <taxon>Spiralia</taxon>
        <taxon>Lophotrochozoa</taxon>
        <taxon>Mollusca</taxon>
        <taxon>Bivalvia</taxon>
        <taxon>Autobranchia</taxon>
        <taxon>Pteriomorphia</taxon>
        <taxon>Ostreida</taxon>
        <taxon>Ostreoidea</taxon>
        <taxon>Ostreidae</taxon>
        <taxon>Crassostrea</taxon>
    </lineage>
</organism>
<dbReference type="SMART" id="SM00085">
    <property type="entry name" value="PA2c"/>
    <property type="match status" value="1"/>
</dbReference>
<evidence type="ECO:0000256" key="7">
    <source>
        <dbReference type="RuleBase" id="RU003654"/>
    </source>
</evidence>
<dbReference type="GO" id="GO:0047498">
    <property type="term" value="F:calcium-dependent phospholipase A2 activity"/>
    <property type="evidence" value="ECO:0007669"/>
    <property type="project" value="TreeGrafter"/>
</dbReference>
<feature type="active site" evidence="4">
    <location>
        <position position="70"/>
    </location>
</feature>
<dbReference type="PANTHER" id="PTHR11716:SF100">
    <property type="entry name" value="PHOSPHOLIPASE A2"/>
    <property type="match status" value="1"/>
</dbReference>
<dbReference type="PROSITE" id="PS00119">
    <property type="entry name" value="PA2_ASP"/>
    <property type="match status" value="1"/>
</dbReference>
<feature type="signal peptide" evidence="8">
    <location>
        <begin position="1"/>
        <end position="19"/>
    </location>
</feature>
<dbReference type="InterPro" id="IPR033113">
    <property type="entry name" value="PLA2_histidine"/>
</dbReference>
<evidence type="ECO:0000256" key="6">
    <source>
        <dbReference type="PIRSR" id="PIRSR601211-3"/>
    </source>
</evidence>
<dbReference type="InterPro" id="IPR016090">
    <property type="entry name" value="PLA2-like_dom"/>
</dbReference>
<evidence type="ECO:0000259" key="9">
    <source>
        <dbReference type="SMART" id="SM00085"/>
    </source>
</evidence>
<protein>
    <recommendedName>
        <fullName evidence="8">Phospholipase A2</fullName>
        <ecNumber evidence="8">3.1.1.4</ecNumber>
    </recommendedName>
</protein>
<dbReference type="GO" id="GO:0050482">
    <property type="term" value="P:arachidonate secretion"/>
    <property type="evidence" value="ECO:0007669"/>
    <property type="project" value="InterPro"/>
</dbReference>
<dbReference type="SUPFAM" id="SSF48619">
    <property type="entry name" value="Phospholipase A2, PLA2"/>
    <property type="match status" value="1"/>
</dbReference>
<comment type="subcellular location">
    <subcellularLocation>
        <location evidence="1 8">Secreted</location>
    </subcellularLocation>
</comment>
<feature type="binding site" evidence="5">
    <location>
        <position position="52"/>
    </location>
    <ligand>
        <name>Ca(2+)</name>
        <dbReference type="ChEBI" id="CHEBI:29108"/>
    </ligand>
</feature>
<feature type="binding site" evidence="5">
    <location>
        <position position="54"/>
    </location>
    <ligand>
        <name>Ca(2+)</name>
        <dbReference type="ChEBI" id="CHEBI:29108"/>
    </ligand>
</feature>